<reference evidence="1 2" key="1">
    <citation type="journal article" date="2016" name="Nat. Commun.">
        <title>Thousands of microbial genomes shed light on interconnected biogeochemical processes in an aquifer system.</title>
        <authorList>
            <person name="Anantharaman K."/>
            <person name="Brown C.T."/>
            <person name="Hug L.A."/>
            <person name="Sharon I."/>
            <person name="Castelle C.J."/>
            <person name="Probst A.J."/>
            <person name="Thomas B.C."/>
            <person name="Singh A."/>
            <person name="Wilkins M.J."/>
            <person name="Karaoz U."/>
            <person name="Brodie E.L."/>
            <person name="Williams K.H."/>
            <person name="Hubbard S.S."/>
            <person name="Banfield J.F."/>
        </authorList>
    </citation>
    <scope>NUCLEOTIDE SEQUENCE [LARGE SCALE GENOMIC DNA]</scope>
</reference>
<dbReference type="EMBL" id="MGFQ01000007">
    <property type="protein sequence ID" value="OGM10498.1"/>
    <property type="molecule type" value="Genomic_DNA"/>
</dbReference>
<proteinExistence type="predicted"/>
<protein>
    <submittedName>
        <fullName evidence="1">Uncharacterized protein</fullName>
    </submittedName>
</protein>
<sequence>MPLFYVKVKVDKDKNSLVNWLKANEFYPVFFQYTWKEKNDQMPMGFLFKTFFFVGNKENKMMGWVNASAFDYFGDKWEPVSEPAPEIVKLKDRRE</sequence>
<name>A0A1F7X7X9_9BACT</name>
<evidence type="ECO:0000313" key="2">
    <source>
        <dbReference type="Proteomes" id="UP000176939"/>
    </source>
</evidence>
<evidence type="ECO:0000313" key="1">
    <source>
        <dbReference type="EMBL" id="OGM10498.1"/>
    </source>
</evidence>
<gene>
    <name evidence="1" type="ORF">A2Z67_02750</name>
</gene>
<dbReference type="AlphaFoldDB" id="A0A1F7X7X9"/>
<accession>A0A1F7X7X9</accession>
<organism evidence="1 2">
    <name type="scientific">Candidatus Woesebacteria bacterium RBG_13_36_22</name>
    <dbReference type="NCBI Taxonomy" id="1802478"/>
    <lineage>
        <taxon>Bacteria</taxon>
        <taxon>Candidatus Woeseibacteriota</taxon>
    </lineage>
</organism>
<comment type="caution">
    <text evidence="1">The sequence shown here is derived from an EMBL/GenBank/DDBJ whole genome shotgun (WGS) entry which is preliminary data.</text>
</comment>
<dbReference type="Proteomes" id="UP000176939">
    <property type="component" value="Unassembled WGS sequence"/>
</dbReference>